<dbReference type="AlphaFoldDB" id="X6N1T8"/>
<evidence type="ECO:0000313" key="2">
    <source>
        <dbReference type="Proteomes" id="UP000023152"/>
    </source>
</evidence>
<organism evidence="1 2">
    <name type="scientific">Reticulomyxa filosa</name>
    <dbReference type="NCBI Taxonomy" id="46433"/>
    <lineage>
        <taxon>Eukaryota</taxon>
        <taxon>Sar</taxon>
        <taxon>Rhizaria</taxon>
        <taxon>Retaria</taxon>
        <taxon>Foraminifera</taxon>
        <taxon>Monothalamids</taxon>
        <taxon>Reticulomyxidae</taxon>
        <taxon>Reticulomyxa</taxon>
    </lineage>
</organism>
<evidence type="ECO:0000313" key="1">
    <source>
        <dbReference type="EMBL" id="ETO19858.1"/>
    </source>
</evidence>
<comment type="caution">
    <text evidence="1">The sequence shown here is derived from an EMBL/GenBank/DDBJ whole genome shotgun (WGS) entry which is preliminary data.</text>
</comment>
<dbReference type="EMBL" id="ASPP01013222">
    <property type="protein sequence ID" value="ETO19858.1"/>
    <property type="molecule type" value="Genomic_DNA"/>
</dbReference>
<protein>
    <submittedName>
        <fullName evidence="1">Uncharacterized protein</fullName>
    </submittedName>
</protein>
<gene>
    <name evidence="1" type="ORF">RFI_17366</name>
</gene>
<sequence>MYCQEGVFYPEVLSMECEHDFVLMSGDSVCVKCGSFVPNQDLVNEWAPQKPEPFYLPRKYDRGMYFDKKVAAWLKVDNIFNTEGTITLLEKLKCPCTWKEVFDYFKGSKDGNKYYMGFIHFIGWVPDFGEDDSAMIDKIDQAFEEIKQKYKWKIKKKINIYFLVYKVVQMRGGNASLVPNKLTLSSLKKLDVLWKDICDVFGWMFIPSEIVTLDWGKDDILKGIRENGTFRSISFVDPPLEKIYETKMFFAERRLNILIFYRKFFKIKGVSMKRKQDFFTKFHLNQYRLDSKLFEEYKDNFLEINY</sequence>
<proteinExistence type="predicted"/>
<reference evidence="1 2" key="1">
    <citation type="journal article" date="2013" name="Curr. Biol.">
        <title>The Genome of the Foraminiferan Reticulomyxa filosa.</title>
        <authorList>
            <person name="Glockner G."/>
            <person name="Hulsmann N."/>
            <person name="Schleicher M."/>
            <person name="Noegel A.A."/>
            <person name="Eichinger L."/>
            <person name="Gallinger C."/>
            <person name="Pawlowski J."/>
            <person name="Sierra R."/>
            <person name="Euteneuer U."/>
            <person name="Pillet L."/>
            <person name="Moustafa A."/>
            <person name="Platzer M."/>
            <person name="Groth M."/>
            <person name="Szafranski K."/>
            <person name="Schliwa M."/>
        </authorList>
    </citation>
    <scope>NUCLEOTIDE SEQUENCE [LARGE SCALE GENOMIC DNA]</scope>
</reference>
<keyword evidence="2" id="KW-1185">Reference proteome</keyword>
<dbReference type="Proteomes" id="UP000023152">
    <property type="component" value="Unassembled WGS sequence"/>
</dbReference>
<accession>X6N1T8</accession>
<name>X6N1T8_RETFI</name>